<feature type="region of interest" description="Disordered" evidence="1">
    <location>
        <begin position="122"/>
        <end position="148"/>
    </location>
</feature>
<accession>A0A225NG32</accession>
<dbReference type="Proteomes" id="UP000215377">
    <property type="component" value="Unassembled WGS sequence"/>
</dbReference>
<organism evidence="2 3">
    <name type="scientific">Marinibacterium profundimaris</name>
    <dbReference type="NCBI Taxonomy" id="1679460"/>
    <lineage>
        <taxon>Bacteria</taxon>
        <taxon>Pseudomonadati</taxon>
        <taxon>Pseudomonadota</taxon>
        <taxon>Alphaproteobacteria</taxon>
        <taxon>Rhodobacterales</taxon>
        <taxon>Paracoccaceae</taxon>
        <taxon>Marinibacterium</taxon>
    </lineage>
</organism>
<protein>
    <recommendedName>
        <fullName evidence="4">Excalibur calcium-binding domain-containing protein</fullName>
    </recommendedName>
</protein>
<evidence type="ECO:0000256" key="1">
    <source>
        <dbReference type="SAM" id="MobiDB-lite"/>
    </source>
</evidence>
<dbReference type="AlphaFoldDB" id="A0A225NG32"/>
<dbReference type="EMBL" id="AQQR01000006">
    <property type="protein sequence ID" value="OWU72525.1"/>
    <property type="molecule type" value="Genomic_DNA"/>
</dbReference>
<name>A0A225NG32_9RHOB</name>
<comment type="caution">
    <text evidence="2">The sequence shown here is derived from an EMBL/GenBank/DDBJ whole genome shotgun (WGS) entry which is preliminary data.</text>
</comment>
<feature type="region of interest" description="Disordered" evidence="1">
    <location>
        <begin position="19"/>
        <end position="106"/>
    </location>
</feature>
<proteinExistence type="predicted"/>
<evidence type="ECO:0008006" key="4">
    <source>
        <dbReference type="Google" id="ProtNLM"/>
    </source>
</evidence>
<feature type="compositionally biased region" description="Low complexity" evidence="1">
    <location>
        <begin position="87"/>
        <end position="105"/>
    </location>
</feature>
<feature type="compositionally biased region" description="Low complexity" evidence="1">
    <location>
        <begin position="64"/>
        <end position="77"/>
    </location>
</feature>
<keyword evidence="3" id="KW-1185">Reference proteome</keyword>
<reference evidence="2 3" key="1">
    <citation type="submission" date="2013-04" db="EMBL/GenBank/DDBJ databases">
        <title>Oceanicola sp. 22II1-22F33 Genome Sequencing.</title>
        <authorList>
            <person name="Lai Q."/>
            <person name="Li G."/>
            <person name="Shao Z."/>
        </authorList>
    </citation>
    <scope>NUCLEOTIDE SEQUENCE [LARGE SCALE GENOMIC DNA]</scope>
    <source>
        <strain evidence="2 3">22II1-22F33</strain>
    </source>
</reference>
<evidence type="ECO:0000313" key="2">
    <source>
        <dbReference type="EMBL" id="OWU72525.1"/>
    </source>
</evidence>
<sequence>MKSGIGLLAGVALVACTPEIPDSGTGYNPAPPASAIAQPTPLASAVPPPDAISSEELPPQQGVPGAATGTPAGAATPSEPSFFGADSANVATGTGATVTGASSSNVGTGGDIAAATAAALANSGVPPVQASPSNPPPVDLNNPGISDENDFQAVASRESIASDAERLAQQRAQYEVVTPTAVPQRPTGTDPNIVQYALSAQNPKGTRVYTRTGINLAAKAQRNCAEYASPDQAQTDFLARGGPERDRLGLDPDGDGYACAWDPAPFRAAVNN</sequence>
<evidence type="ECO:0000313" key="3">
    <source>
        <dbReference type="Proteomes" id="UP000215377"/>
    </source>
</evidence>
<gene>
    <name evidence="2" type="ORF">ATO3_15720</name>
</gene>
<dbReference type="PROSITE" id="PS51257">
    <property type="entry name" value="PROKAR_LIPOPROTEIN"/>
    <property type="match status" value="1"/>
</dbReference>
<feature type="compositionally biased region" description="Low complexity" evidence="1">
    <location>
        <begin position="122"/>
        <end position="132"/>
    </location>
</feature>